<organism evidence="2 3">
    <name type="scientific">Caulobacter vibrioides (strain NA1000 / CB15N)</name>
    <name type="common">Caulobacter crescentus</name>
    <dbReference type="NCBI Taxonomy" id="565050"/>
    <lineage>
        <taxon>Bacteria</taxon>
        <taxon>Pseudomonadati</taxon>
        <taxon>Pseudomonadota</taxon>
        <taxon>Alphaproteobacteria</taxon>
        <taxon>Caulobacterales</taxon>
        <taxon>Caulobacteraceae</taxon>
        <taxon>Caulobacter</taxon>
    </lineage>
</organism>
<dbReference type="Gene3D" id="3.40.50.1820">
    <property type="entry name" value="alpha/beta hydrolase"/>
    <property type="match status" value="1"/>
</dbReference>
<dbReference type="AlphaFoldDB" id="A0A0H3C4F4"/>
<dbReference type="Proteomes" id="UP000001364">
    <property type="component" value="Chromosome"/>
</dbReference>
<feature type="chain" id="PRO_5002605658" evidence="1">
    <location>
        <begin position="23"/>
        <end position="389"/>
    </location>
</feature>
<dbReference type="SUPFAM" id="SSF53474">
    <property type="entry name" value="alpha/beta-Hydrolases"/>
    <property type="match status" value="1"/>
</dbReference>
<dbReference type="PATRIC" id="fig|565050.3.peg.701"/>
<accession>A0A0H3C4F4</accession>
<reference evidence="2 3" key="1">
    <citation type="journal article" date="2010" name="J. Bacteriol.">
        <title>The genetic basis of laboratory adaptation in Caulobacter crescentus.</title>
        <authorList>
            <person name="Marks M.E."/>
            <person name="Castro-Rojas C.M."/>
            <person name="Teiling C."/>
            <person name="Du L."/>
            <person name="Kapatral V."/>
            <person name="Walunas T.L."/>
            <person name="Crosson S."/>
        </authorList>
    </citation>
    <scope>NUCLEOTIDE SEQUENCE [LARGE SCALE GENOMIC DNA]</scope>
    <source>
        <strain evidence="3">NA1000 / CB15N</strain>
    </source>
</reference>
<evidence type="ECO:0000313" key="3">
    <source>
        <dbReference type="Proteomes" id="UP000001364"/>
    </source>
</evidence>
<protein>
    <submittedName>
        <fullName evidence="2">Alpha/beta hydrolase family protein</fullName>
    </submittedName>
</protein>
<gene>
    <name evidence="2" type="ordered locus">CCNA_00710</name>
</gene>
<keyword evidence="2" id="KW-0378">Hydrolase</keyword>
<dbReference type="RefSeq" id="WP_010918560.1">
    <property type="nucleotide sequence ID" value="NC_011916.1"/>
</dbReference>
<keyword evidence="3" id="KW-1185">Reference proteome</keyword>
<dbReference type="EMBL" id="CP001340">
    <property type="protein sequence ID" value="ACL94175.1"/>
    <property type="molecule type" value="Genomic_DNA"/>
</dbReference>
<dbReference type="InterPro" id="IPR021440">
    <property type="entry name" value="DUF3089"/>
</dbReference>
<keyword evidence="1" id="KW-0732">Signal</keyword>
<feature type="signal peptide" evidence="1">
    <location>
        <begin position="1"/>
        <end position="22"/>
    </location>
</feature>
<proteinExistence type="predicted"/>
<dbReference type="HOGENOM" id="CLU_747698_0_0_5"/>
<dbReference type="GO" id="GO:0016787">
    <property type="term" value="F:hydrolase activity"/>
    <property type="evidence" value="ECO:0007669"/>
    <property type="project" value="UniProtKB-KW"/>
</dbReference>
<dbReference type="GeneID" id="7330519"/>
<sequence>MKRTLAGLAAMAVLGLAGAASAQTATQTAAPAPNDYSKPESWLCLPGRADACAVDQTTTIVQADGKTSVETFKAAAAPAYDCFYVYPTVSTDPGGNSDMTIDEAERRVVEQQLARFASTCRVFAPMYRQVTLAALRAVMLGVGATGNATLAYGDVRDAWAWYLQNENKGRPVILMGHSQGARVLQGLLTNEVDGKPVQKQLIAAYIIGMNTPVVDGKYGSIPLCDKADQTGCLVTYVSFREASPPPPVSRFGRTDAEGRRAGCVSPAALLAGKASAESAPLNAYLSAKGFGAVSGATPKPFAKDLTVATPFVSMPGLLSAKCVAQGDFTYLSVKVNADPADPRTDEISGDVVVGPITLKDWGLHLIDVNLQMGDLVALADRQAKAYGVK</sequence>
<evidence type="ECO:0000256" key="1">
    <source>
        <dbReference type="SAM" id="SignalP"/>
    </source>
</evidence>
<evidence type="ECO:0000313" key="2">
    <source>
        <dbReference type="EMBL" id="ACL94175.1"/>
    </source>
</evidence>
<dbReference type="KEGG" id="ccs:CCNA_00710"/>
<name>A0A0H3C4F4_CAUVN</name>
<dbReference type="RefSeq" id="YP_002516083.1">
    <property type="nucleotide sequence ID" value="NC_011916.1"/>
</dbReference>
<dbReference type="OrthoDB" id="9794645at2"/>
<dbReference type="InterPro" id="IPR029058">
    <property type="entry name" value="AB_hydrolase_fold"/>
</dbReference>
<dbReference type="Pfam" id="PF11288">
    <property type="entry name" value="DUF3089"/>
    <property type="match status" value="1"/>
</dbReference>
<dbReference type="ESTHER" id="caucn-b8h0s6">
    <property type="family name" value="Duf_3089"/>
</dbReference>